<accession>A0A0D0B0I3</accession>
<dbReference type="InterPro" id="IPR026913">
    <property type="entry name" value="METTL24"/>
</dbReference>
<name>A0A0D0B0I3_9AGAM</name>
<keyword evidence="3" id="KW-1185">Reference proteome</keyword>
<feature type="domain" description="Methyltransferase" evidence="1">
    <location>
        <begin position="97"/>
        <end position="287"/>
    </location>
</feature>
<organism evidence="2 3">
    <name type="scientific">Suillus luteus UH-Slu-Lm8-n1</name>
    <dbReference type="NCBI Taxonomy" id="930992"/>
    <lineage>
        <taxon>Eukaryota</taxon>
        <taxon>Fungi</taxon>
        <taxon>Dikarya</taxon>
        <taxon>Basidiomycota</taxon>
        <taxon>Agaricomycotina</taxon>
        <taxon>Agaricomycetes</taxon>
        <taxon>Agaricomycetidae</taxon>
        <taxon>Boletales</taxon>
        <taxon>Suillineae</taxon>
        <taxon>Suillaceae</taxon>
        <taxon>Suillus</taxon>
    </lineage>
</organism>
<dbReference type="InterPro" id="IPR025714">
    <property type="entry name" value="Methyltranfer_dom"/>
</dbReference>
<dbReference type="InParanoid" id="A0A0D0B0I3"/>
<gene>
    <name evidence="2" type="ORF">CY34DRAFT_88093</name>
</gene>
<protein>
    <recommendedName>
        <fullName evidence="1">Methyltransferase domain-containing protein</fullName>
    </recommendedName>
</protein>
<evidence type="ECO:0000313" key="2">
    <source>
        <dbReference type="EMBL" id="KIK40062.1"/>
    </source>
</evidence>
<dbReference type="OrthoDB" id="10006218at2759"/>
<sequence length="325" mass="38007">MPVVWQRHPRYFLLVALVLTTTFFLLSPYESPLSTDSYAAYIRDNTLPARLERSERVYQKVIAGRKDLIQRYGTNSRDIVMFPPDKDPWPAYTVWSFFPPSFDCPHELERIGALGDGGKWACGMSRLEHKPDCIIYTFGMNYATTFEAELLERTRHCQVWGYDYRSNSFGSHIKNSYRAHFFSWGLANFDSHESHNNPKLYTLKTLLETNKHDHIDVLKIDIEGWEFDTLSQIIQPYISSGEPLPFGQLIVEIHAWDKKFENFLPWWEMLEQAGLRPFMNEINLVYQNYNRGKDTDLAEYSFINIKGNNIFISDPQDVPGYSDVR</sequence>
<evidence type="ECO:0000313" key="3">
    <source>
        <dbReference type="Proteomes" id="UP000054485"/>
    </source>
</evidence>
<dbReference type="EMBL" id="KN835317">
    <property type="protein sequence ID" value="KIK40062.1"/>
    <property type="molecule type" value="Genomic_DNA"/>
</dbReference>
<evidence type="ECO:0000259" key="1">
    <source>
        <dbReference type="Pfam" id="PF13383"/>
    </source>
</evidence>
<dbReference type="InterPro" id="IPR029063">
    <property type="entry name" value="SAM-dependent_MTases_sf"/>
</dbReference>
<dbReference type="STRING" id="930992.A0A0D0B0I3"/>
<proteinExistence type="predicted"/>
<dbReference type="AlphaFoldDB" id="A0A0D0B0I3"/>
<dbReference type="SUPFAM" id="SSF53335">
    <property type="entry name" value="S-adenosyl-L-methionine-dependent methyltransferases"/>
    <property type="match status" value="1"/>
</dbReference>
<reference evidence="2 3" key="1">
    <citation type="submission" date="2014-04" db="EMBL/GenBank/DDBJ databases">
        <authorList>
            <consortium name="DOE Joint Genome Institute"/>
            <person name="Kuo A."/>
            <person name="Ruytinx J."/>
            <person name="Rineau F."/>
            <person name="Colpaert J."/>
            <person name="Kohler A."/>
            <person name="Nagy L.G."/>
            <person name="Floudas D."/>
            <person name="Copeland A."/>
            <person name="Barry K.W."/>
            <person name="Cichocki N."/>
            <person name="Veneault-Fourrey C."/>
            <person name="LaButti K."/>
            <person name="Lindquist E.A."/>
            <person name="Lipzen A."/>
            <person name="Lundell T."/>
            <person name="Morin E."/>
            <person name="Murat C."/>
            <person name="Sun H."/>
            <person name="Tunlid A."/>
            <person name="Henrissat B."/>
            <person name="Grigoriev I.V."/>
            <person name="Hibbett D.S."/>
            <person name="Martin F."/>
            <person name="Nordberg H.P."/>
            <person name="Cantor M.N."/>
            <person name="Hua S.X."/>
        </authorList>
    </citation>
    <scope>NUCLEOTIDE SEQUENCE [LARGE SCALE GENOMIC DNA]</scope>
    <source>
        <strain evidence="2 3">UH-Slu-Lm8-n1</strain>
    </source>
</reference>
<dbReference type="PANTHER" id="PTHR32026:SF10">
    <property type="entry name" value="METHYLTRANSFERASE-LIKE PROTEIN 24-RELATED"/>
    <property type="match status" value="1"/>
</dbReference>
<dbReference type="HOGENOM" id="CLU_066046_1_0_1"/>
<dbReference type="Pfam" id="PF13383">
    <property type="entry name" value="Methyltransf_22"/>
    <property type="match status" value="1"/>
</dbReference>
<dbReference type="PANTHER" id="PTHR32026">
    <property type="entry name" value="METHYLTRANSFERASE-LIKE PROTEIN 24"/>
    <property type="match status" value="1"/>
</dbReference>
<dbReference type="Proteomes" id="UP000054485">
    <property type="component" value="Unassembled WGS sequence"/>
</dbReference>
<reference evidence="3" key="2">
    <citation type="submission" date="2015-01" db="EMBL/GenBank/DDBJ databases">
        <title>Evolutionary Origins and Diversification of the Mycorrhizal Mutualists.</title>
        <authorList>
            <consortium name="DOE Joint Genome Institute"/>
            <consortium name="Mycorrhizal Genomics Consortium"/>
            <person name="Kohler A."/>
            <person name="Kuo A."/>
            <person name="Nagy L.G."/>
            <person name="Floudas D."/>
            <person name="Copeland A."/>
            <person name="Barry K.W."/>
            <person name="Cichocki N."/>
            <person name="Veneault-Fourrey C."/>
            <person name="LaButti K."/>
            <person name="Lindquist E.A."/>
            <person name="Lipzen A."/>
            <person name="Lundell T."/>
            <person name="Morin E."/>
            <person name="Murat C."/>
            <person name="Riley R."/>
            <person name="Ohm R."/>
            <person name="Sun H."/>
            <person name="Tunlid A."/>
            <person name="Henrissat B."/>
            <person name="Grigoriev I.V."/>
            <person name="Hibbett D.S."/>
            <person name="Martin F."/>
        </authorList>
    </citation>
    <scope>NUCLEOTIDE SEQUENCE [LARGE SCALE GENOMIC DNA]</scope>
    <source>
        <strain evidence="3">UH-Slu-Lm8-n1</strain>
    </source>
</reference>
<dbReference type="Gene3D" id="3.40.50.150">
    <property type="entry name" value="Vaccinia Virus protein VP39"/>
    <property type="match status" value="1"/>
</dbReference>